<dbReference type="AlphaFoldDB" id="A0AAE1BKM2"/>
<feature type="region of interest" description="Disordered" evidence="1">
    <location>
        <begin position="1"/>
        <end position="20"/>
    </location>
</feature>
<name>A0AAE1BKM2_PETCI</name>
<proteinExistence type="predicted"/>
<accession>A0AAE1BKM2</accession>
<sequence>MEEWRPSYLSLGAPEHRGQHVKGTVDLAQNKGIDRHVNGRSPWPGTNGVYYVVPQIMNRANCSGHYERGINEVLGMKGFEDDFLDPTEHLAR</sequence>
<protein>
    <submittedName>
        <fullName evidence="2">Uncharacterized protein</fullName>
    </submittedName>
</protein>
<gene>
    <name evidence="2" type="ORF">Pcinc_042452</name>
</gene>
<dbReference type="Proteomes" id="UP001286313">
    <property type="component" value="Unassembled WGS sequence"/>
</dbReference>
<keyword evidence="3" id="KW-1185">Reference proteome</keyword>
<evidence type="ECO:0000256" key="1">
    <source>
        <dbReference type="SAM" id="MobiDB-lite"/>
    </source>
</evidence>
<dbReference type="EMBL" id="JAWQEG010008164">
    <property type="protein sequence ID" value="KAK3850864.1"/>
    <property type="molecule type" value="Genomic_DNA"/>
</dbReference>
<evidence type="ECO:0000313" key="3">
    <source>
        <dbReference type="Proteomes" id="UP001286313"/>
    </source>
</evidence>
<comment type="caution">
    <text evidence="2">The sequence shown here is derived from an EMBL/GenBank/DDBJ whole genome shotgun (WGS) entry which is preliminary data.</text>
</comment>
<reference evidence="2" key="1">
    <citation type="submission" date="2023-10" db="EMBL/GenBank/DDBJ databases">
        <title>Genome assemblies of two species of porcelain crab, Petrolisthes cinctipes and Petrolisthes manimaculis (Anomura: Porcellanidae).</title>
        <authorList>
            <person name="Angst P."/>
        </authorList>
    </citation>
    <scope>NUCLEOTIDE SEQUENCE</scope>
    <source>
        <strain evidence="2">PB745_01</strain>
        <tissue evidence="2">Gill</tissue>
    </source>
</reference>
<organism evidence="2 3">
    <name type="scientific">Petrolisthes cinctipes</name>
    <name type="common">Flat porcelain crab</name>
    <dbReference type="NCBI Taxonomy" id="88211"/>
    <lineage>
        <taxon>Eukaryota</taxon>
        <taxon>Metazoa</taxon>
        <taxon>Ecdysozoa</taxon>
        <taxon>Arthropoda</taxon>
        <taxon>Crustacea</taxon>
        <taxon>Multicrustacea</taxon>
        <taxon>Malacostraca</taxon>
        <taxon>Eumalacostraca</taxon>
        <taxon>Eucarida</taxon>
        <taxon>Decapoda</taxon>
        <taxon>Pleocyemata</taxon>
        <taxon>Anomura</taxon>
        <taxon>Galatheoidea</taxon>
        <taxon>Porcellanidae</taxon>
        <taxon>Petrolisthes</taxon>
    </lineage>
</organism>
<evidence type="ECO:0000313" key="2">
    <source>
        <dbReference type="EMBL" id="KAK3850864.1"/>
    </source>
</evidence>